<name>A0A411E6T4_9FLAO</name>
<reference evidence="2 3" key="1">
    <citation type="submission" date="2019-01" db="EMBL/GenBank/DDBJ databases">
        <title>Muriicola soli sp. nov., isolated from soil.</title>
        <authorList>
            <person name="Kang H.J."/>
            <person name="Kim S.B."/>
        </authorList>
    </citation>
    <scope>NUCLEOTIDE SEQUENCE [LARGE SCALE GENOMIC DNA]</scope>
    <source>
        <strain evidence="2 3">MMS17-SY002</strain>
    </source>
</reference>
<gene>
    <name evidence="2" type="ORF">EQY75_01935</name>
</gene>
<evidence type="ECO:0000313" key="2">
    <source>
        <dbReference type="EMBL" id="QBA63415.1"/>
    </source>
</evidence>
<dbReference type="RefSeq" id="WP_129602379.1">
    <property type="nucleotide sequence ID" value="NZ_CP035544.1"/>
</dbReference>
<evidence type="ECO:0000313" key="3">
    <source>
        <dbReference type="Proteomes" id="UP000290889"/>
    </source>
</evidence>
<keyword evidence="1" id="KW-0175">Coiled coil</keyword>
<evidence type="ECO:0000256" key="1">
    <source>
        <dbReference type="SAM" id="Coils"/>
    </source>
</evidence>
<dbReference type="OrthoDB" id="1466811at2"/>
<dbReference type="AlphaFoldDB" id="A0A411E6T4"/>
<sequence length="361" mass="41685">MLTITRVTLTFIFLLLVQGLFAQEEVQRKIDSLQQRKEQISLQEKEALKKEVEAIMMRQKDGEISAEEAQKLKEEAARKRALNIENKLAILDNTIALMQRNGGVVNVEQDSSHYVTKIEIGWGHRDTDHSRIFGVRYSDRKEPKPVVYDRRTYSDMVLAFGINNAIIDGQSLGDSPYELGGSRFFELGVSWRTRVFKNSNFMRINYGLSLQFNGLQPKDNQYFVADGPETTLETFDVDLRKAKLRMDNLVVPVYFEFGPSKFTKTDTRIRYSIRNQFRIGFGGYTGFNIGTRQKLKYDRNGERVKDKLKRGYNTSDFIYGIGAYVGIDGVLLYTKYDLNPIFQDASIRQRNISFGLRFDMD</sequence>
<dbReference type="KEGG" id="mur:EQY75_01935"/>
<accession>A0A411E6T4</accession>
<proteinExistence type="predicted"/>
<keyword evidence="3" id="KW-1185">Reference proteome</keyword>
<dbReference type="Proteomes" id="UP000290889">
    <property type="component" value="Chromosome"/>
</dbReference>
<dbReference type="EMBL" id="CP035544">
    <property type="protein sequence ID" value="QBA63415.1"/>
    <property type="molecule type" value="Genomic_DNA"/>
</dbReference>
<evidence type="ECO:0008006" key="4">
    <source>
        <dbReference type="Google" id="ProtNLM"/>
    </source>
</evidence>
<feature type="coiled-coil region" evidence="1">
    <location>
        <begin position="23"/>
        <end position="50"/>
    </location>
</feature>
<protein>
    <recommendedName>
        <fullName evidence="4">PorT family protein</fullName>
    </recommendedName>
</protein>
<organism evidence="2 3">
    <name type="scientific">Muriicola soli</name>
    <dbReference type="NCBI Taxonomy" id="2507538"/>
    <lineage>
        <taxon>Bacteria</taxon>
        <taxon>Pseudomonadati</taxon>
        <taxon>Bacteroidota</taxon>
        <taxon>Flavobacteriia</taxon>
        <taxon>Flavobacteriales</taxon>
        <taxon>Flavobacteriaceae</taxon>
        <taxon>Muriicola</taxon>
    </lineage>
</organism>